<dbReference type="GO" id="GO:0004540">
    <property type="term" value="F:RNA nuclease activity"/>
    <property type="evidence" value="ECO:0007669"/>
    <property type="project" value="InterPro"/>
</dbReference>
<dbReference type="PRINTS" id="PR00602">
    <property type="entry name" value="BARWIN"/>
</dbReference>
<feature type="domain" description="Barwin" evidence="2">
    <location>
        <begin position="11"/>
        <end position="127"/>
    </location>
</feature>
<dbReference type="InterPro" id="IPR044301">
    <property type="entry name" value="PR4"/>
</dbReference>
<dbReference type="GO" id="GO:0042742">
    <property type="term" value="P:defense response to bacterium"/>
    <property type="evidence" value="ECO:0007669"/>
    <property type="project" value="InterPro"/>
</dbReference>
<organism evidence="3 4">
    <name type="scientific">Chlorella ohadii</name>
    <dbReference type="NCBI Taxonomy" id="2649997"/>
    <lineage>
        <taxon>Eukaryota</taxon>
        <taxon>Viridiplantae</taxon>
        <taxon>Chlorophyta</taxon>
        <taxon>core chlorophytes</taxon>
        <taxon>Trebouxiophyceae</taxon>
        <taxon>Chlorellales</taxon>
        <taxon>Chlorellaceae</taxon>
        <taxon>Chlorella clade</taxon>
        <taxon>Chlorella</taxon>
    </lineage>
</organism>
<name>A0AAD5DFR6_9CHLO</name>
<evidence type="ECO:0000259" key="2">
    <source>
        <dbReference type="PROSITE" id="PS51174"/>
    </source>
</evidence>
<evidence type="ECO:0000256" key="1">
    <source>
        <dbReference type="ARBA" id="ARBA00023157"/>
    </source>
</evidence>
<protein>
    <recommendedName>
        <fullName evidence="2">Barwin domain-containing protein</fullName>
    </recommendedName>
</protein>
<accession>A0AAD5DFR6</accession>
<dbReference type="PANTHER" id="PTHR46351:SF3">
    <property type="entry name" value="WOUND-INDUCED PROTEIN WIN2"/>
    <property type="match status" value="1"/>
</dbReference>
<dbReference type="AlphaFoldDB" id="A0AAD5DFR6"/>
<evidence type="ECO:0000313" key="4">
    <source>
        <dbReference type="Proteomes" id="UP001205105"/>
    </source>
</evidence>
<dbReference type="Gene3D" id="2.40.40.10">
    <property type="entry name" value="RlpA-like domain"/>
    <property type="match status" value="1"/>
</dbReference>
<proteinExistence type="predicted"/>
<gene>
    <name evidence="3" type="ORF">COHA_010604</name>
</gene>
<sequence>MADGSEPRVLQVLGASKSTYHYYHPEYRVSTTYCADAFAGKSREWLMAYPWVAYCAPYMGGMSQANCGKCLRMTNSRTASQVIVRIVDMCGHGAIDADYQSAFIPLDTDKGGYAAGHLIVKLEEVAC</sequence>
<dbReference type="InterPro" id="IPR001153">
    <property type="entry name" value="Barwin_dom"/>
</dbReference>
<dbReference type="PANTHER" id="PTHR46351">
    <property type="entry name" value="WOUND-INDUCED PROTEIN WIN2"/>
    <property type="match status" value="1"/>
</dbReference>
<dbReference type="EMBL" id="JADXDR010000256">
    <property type="protein sequence ID" value="KAI7835498.1"/>
    <property type="molecule type" value="Genomic_DNA"/>
</dbReference>
<keyword evidence="4" id="KW-1185">Reference proteome</keyword>
<dbReference type="Pfam" id="PF00967">
    <property type="entry name" value="Barwin"/>
    <property type="match status" value="1"/>
</dbReference>
<dbReference type="GO" id="GO:0050832">
    <property type="term" value="P:defense response to fungus"/>
    <property type="evidence" value="ECO:0007669"/>
    <property type="project" value="InterPro"/>
</dbReference>
<dbReference type="SUPFAM" id="SSF50685">
    <property type="entry name" value="Barwin-like endoglucanases"/>
    <property type="match status" value="1"/>
</dbReference>
<dbReference type="PROSITE" id="PS51174">
    <property type="entry name" value="BARWIN_3"/>
    <property type="match status" value="1"/>
</dbReference>
<dbReference type="InterPro" id="IPR036908">
    <property type="entry name" value="RlpA-like_sf"/>
</dbReference>
<evidence type="ECO:0000313" key="3">
    <source>
        <dbReference type="EMBL" id="KAI7835498.1"/>
    </source>
</evidence>
<reference evidence="3" key="1">
    <citation type="submission" date="2020-11" db="EMBL/GenBank/DDBJ databases">
        <title>Chlorella ohadii genome sequencing and assembly.</title>
        <authorList>
            <person name="Murik O."/>
            <person name="Treves H."/>
            <person name="Kedem I."/>
            <person name="Shotland Y."/>
            <person name="Kaplan A."/>
        </authorList>
    </citation>
    <scope>NUCLEOTIDE SEQUENCE</scope>
    <source>
        <strain evidence="3">1</strain>
    </source>
</reference>
<dbReference type="Proteomes" id="UP001205105">
    <property type="component" value="Unassembled WGS sequence"/>
</dbReference>
<keyword evidence="1" id="KW-1015">Disulfide bond</keyword>
<comment type="caution">
    <text evidence="3">The sequence shown here is derived from an EMBL/GenBank/DDBJ whole genome shotgun (WGS) entry which is preliminary data.</text>
</comment>